<keyword evidence="2" id="KW-1185">Reference proteome</keyword>
<dbReference type="EMBL" id="CP000133">
    <property type="protein sequence ID" value="ABC91943.1"/>
    <property type="molecule type" value="Genomic_DNA"/>
</dbReference>
<evidence type="ECO:0000313" key="2">
    <source>
        <dbReference type="Proteomes" id="UP000001936"/>
    </source>
</evidence>
<proteinExistence type="predicted"/>
<sequence>MEVCFAGARRLLVLHVAKVFLASRAKNRDQITAAAEANEVLRRMGATLGHIQDIHFLAILFPRIPMIHWPA</sequence>
<dbReference type="HOGENOM" id="CLU_2737228_0_0_5"/>
<dbReference type="KEGG" id="ret:RHE_CH03178"/>
<accession>Q2K5E3</accession>
<dbReference type="Proteomes" id="UP000001936">
    <property type="component" value="Chromosome"/>
</dbReference>
<gene>
    <name evidence="1" type="ordered locus">RHE_CH03178</name>
</gene>
<organism evidence="1 2">
    <name type="scientific">Rhizobium etli (strain ATCC 51251 / DSM 11541 / JCM 21823 / NBRC 15573 / CFN 42)</name>
    <dbReference type="NCBI Taxonomy" id="347834"/>
    <lineage>
        <taxon>Bacteria</taxon>
        <taxon>Pseudomonadati</taxon>
        <taxon>Pseudomonadota</taxon>
        <taxon>Alphaproteobacteria</taxon>
        <taxon>Hyphomicrobiales</taxon>
        <taxon>Rhizobiaceae</taxon>
        <taxon>Rhizobium/Agrobacterium group</taxon>
        <taxon>Rhizobium</taxon>
    </lineage>
</organism>
<name>Q2K5E3_RHIEC</name>
<reference evidence="1 2" key="1">
    <citation type="journal article" date="2006" name="Proc. Natl. Acad. Sci. U.S.A.">
        <title>The partitioned Rhizobium etli genome: genetic and metabolic redundancy in seven interacting replicons.</title>
        <authorList>
            <person name="Gonzalez V."/>
            <person name="Santamaria R.I."/>
            <person name="Bustos P."/>
            <person name="Hernandez-Gonzalez I."/>
            <person name="Medrano-Soto A."/>
            <person name="Moreno-Hagelsieb G."/>
            <person name="Janga S.C."/>
            <person name="Ramirez M.A."/>
            <person name="Jimenez-Jacinto V."/>
            <person name="Collado-Vides J."/>
            <person name="Davila G."/>
        </authorList>
    </citation>
    <scope>NUCLEOTIDE SEQUENCE [LARGE SCALE GENOMIC DNA]</scope>
    <source>
        <strain evidence="2">ATCC 51251 / DSM 11541 / JCM 21823 / NBRC 15573 / CFN 42</strain>
    </source>
</reference>
<protein>
    <submittedName>
        <fullName evidence="1">Uncharacterized protein</fullName>
    </submittedName>
</protein>
<evidence type="ECO:0000313" key="1">
    <source>
        <dbReference type="EMBL" id="ABC91943.1"/>
    </source>
</evidence>
<dbReference type="AlphaFoldDB" id="Q2K5E3"/>